<proteinExistence type="predicted"/>
<keyword evidence="2" id="KW-1185">Reference proteome</keyword>
<dbReference type="Reactome" id="R-CFA-6799198">
    <property type="pathway name" value="Complex I biogenesis"/>
</dbReference>
<dbReference type="AlphaFoldDB" id="A0A8I3NJZ3"/>
<reference evidence="1" key="2">
    <citation type="submission" date="2025-08" db="UniProtKB">
        <authorList>
            <consortium name="Ensembl"/>
        </authorList>
    </citation>
    <scope>IDENTIFICATION</scope>
    <source>
        <strain evidence="1">Boxer</strain>
    </source>
</reference>
<dbReference type="Reactome" id="R-CFA-611105">
    <property type="pathway name" value="Respiratory electron transport"/>
</dbReference>
<dbReference type="PROSITE" id="PS51257">
    <property type="entry name" value="PROKAR_LIPOPROTEIN"/>
    <property type="match status" value="1"/>
</dbReference>
<name>A0A8I3NJZ3_CANLF</name>
<dbReference type="Reactome" id="R-CFA-9864848">
    <property type="pathway name" value="Complex IV assembly"/>
</dbReference>
<dbReference type="GeneTree" id="ENSGT00440000033985"/>
<accession>A0A8I3NJZ3</accession>
<reference evidence="1" key="1">
    <citation type="submission" date="2020-03" db="EMBL/GenBank/DDBJ databases">
        <title>Long-read based genome assembly of a Labrador retriever dog.</title>
        <authorList>
            <person name="Eory L."/>
            <person name="Zhang W."/>
            <person name="Schoenebeck J."/>
        </authorList>
    </citation>
    <scope>NUCLEOTIDE SEQUENCE [LARGE SCALE GENOMIC DNA]</scope>
    <source>
        <strain evidence="1">Labrador retriever</strain>
    </source>
</reference>
<dbReference type="PANTHER" id="PTHR47148">
    <property type="entry name" value="CYTOCHROME C OXIDASE ASSEMBLY FACTOR 1 HOMOLOG"/>
    <property type="match status" value="1"/>
</dbReference>
<gene>
    <name evidence="1" type="primary">COA1</name>
</gene>
<dbReference type="GO" id="GO:0032981">
    <property type="term" value="P:mitochondrial respiratory chain complex I assembly"/>
    <property type="evidence" value="ECO:0000318"/>
    <property type="project" value="GO_Central"/>
</dbReference>
<organism evidence="1 2">
    <name type="scientific">Canis lupus familiaris</name>
    <name type="common">Dog</name>
    <name type="synonym">Canis familiaris</name>
    <dbReference type="NCBI Taxonomy" id="9615"/>
    <lineage>
        <taxon>Eukaryota</taxon>
        <taxon>Metazoa</taxon>
        <taxon>Chordata</taxon>
        <taxon>Craniata</taxon>
        <taxon>Vertebrata</taxon>
        <taxon>Euteleostomi</taxon>
        <taxon>Mammalia</taxon>
        <taxon>Eutheria</taxon>
        <taxon>Laurasiatheria</taxon>
        <taxon>Carnivora</taxon>
        <taxon>Caniformia</taxon>
        <taxon>Canidae</taxon>
        <taxon>Canis</taxon>
    </lineage>
</organism>
<evidence type="ECO:0000313" key="1">
    <source>
        <dbReference type="Ensembl" id="ENSCAFP00845016504.1"/>
    </source>
</evidence>
<reference evidence="1" key="3">
    <citation type="submission" date="2025-09" db="UniProtKB">
        <authorList>
            <consortium name="Ensembl"/>
        </authorList>
    </citation>
    <scope>IDENTIFICATION</scope>
    <source>
        <strain evidence="1">Boxer</strain>
    </source>
</reference>
<evidence type="ECO:0000313" key="2">
    <source>
        <dbReference type="Proteomes" id="UP000805418"/>
    </source>
</evidence>
<dbReference type="PANTHER" id="PTHR47148:SF1">
    <property type="entry name" value="CYTOCHROME C OXIDASE ASSEMBLY FACTOR 1 HOMOLOG"/>
    <property type="match status" value="1"/>
</dbReference>
<dbReference type="GO" id="GO:0033617">
    <property type="term" value="P:mitochondrial respiratory chain complex IV assembly"/>
    <property type="evidence" value="ECO:0000318"/>
    <property type="project" value="GO_Central"/>
</dbReference>
<dbReference type="Ensembl" id="ENSCAFT00845020999.1">
    <property type="protein sequence ID" value="ENSCAFP00845016504.1"/>
    <property type="gene ID" value="ENSCAFG00845011827.1"/>
</dbReference>
<dbReference type="Proteomes" id="UP000805418">
    <property type="component" value="Chromosome 18"/>
</dbReference>
<dbReference type="InterPro" id="IPR014807">
    <property type="entry name" value="Coa1"/>
</dbReference>
<dbReference type="GO" id="GO:0005743">
    <property type="term" value="C:mitochondrial inner membrane"/>
    <property type="evidence" value="ECO:0000318"/>
    <property type="project" value="GO_Central"/>
</dbReference>
<sequence>MPLPLGRLLFFSSVVTSGSCTLIYYLIQKAFSKASYYQLALEQLHSRPEALEALGPPLHIHYLHLTDKYNFVDIADAQLKIPVSGSKSEGHLYVSSSRDAPFQRYCGGWLGMGEQEENFLIATSLIAVFICSEMIAGITVHFSKLEKFHGLDAKPVCLALSSSRHFIQYNGVNCAVLMLLTVKNFTVTVV</sequence>
<protein>
    <submittedName>
        <fullName evidence="1">Cytochrome c oxidase assembly factor 1</fullName>
    </submittedName>
</protein>
<dbReference type="Pfam" id="PF08695">
    <property type="entry name" value="Coa1"/>
    <property type="match status" value="1"/>
</dbReference>
<dbReference type="OrthoDB" id="10037790at2759"/>